<evidence type="ECO:0000256" key="1">
    <source>
        <dbReference type="ARBA" id="ARBA00022729"/>
    </source>
</evidence>
<dbReference type="SMART" id="SM01208">
    <property type="entry name" value="G5"/>
    <property type="match status" value="2"/>
</dbReference>
<accession>A0A1I5EUB6</accession>
<dbReference type="PROSITE" id="PS51109">
    <property type="entry name" value="G5"/>
    <property type="match status" value="2"/>
</dbReference>
<dbReference type="Pfam" id="PF07501">
    <property type="entry name" value="G5"/>
    <property type="match status" value="2"/>
</dbReference>
<gene>
    <name evidence="5" type="ORF">SAMN04488695_12120</name>
</gene>
<dbReference type="InterPro" id="IPR011098">
    <property type="entry name" value="G5_dom"/>
</dbReference>
<keyword evidence="1 3" id="KW-0732">Signal</keyword>
<dbReference type="EMBL" id="FOVK01000021">
    <property type="protein sequence ID" value="SFO15118.1"/>
    <property type="molecule type" value="Genomic_DNA"/>
</dbReference>
<keyword evidence="6" id="KW-1185">Reference proteome</keyword>
<evidence type="ECO:0000313" key="6">
    <source>
        <dbReference type="Proteomes" id="UP000181899"/>
    </source>
</evidence>
<feature type="region of interest" description="Disordered" evidence="2">
    <location>
        <begin position="27"/>
        <end position="68"/>
    </location>
</feature>
<dbReference type="Gene3D" id="2.20.230.10">
    <property type="entry name" value="Resuscitation-promoting factor rpfb"/>
    <property type="match status" value="2"/>
</dbReference>
<dbReference type="AlphaFoldDB" id="A0A1I5EUB6"/>
<feature type="domain" description="G5" evidence="4">
    <location>
        <begin position="171"/>
        <end position="250"/>
    </location>
</feature>
<reference evidence="5 6" key="1">
    <citation type="submission" date="2016-10" db="EMBL/GenBank/DDBJ databases">
        <authorList>
            <person name="de Groot N.N."/>
        </authorList>
    </citation>
    <scope>NUCLEOTIDE SEQUENCE [LARGE SCALE GENOMIC DNA]</scope>
    <source>
        <strain evidence="5 6">ML2</strain>
    </source>
</reference>
<sequence length="366" mass="40110">MISKTIKVLTTAFTLAFLLTGCARLQDSPPIPPEEPTETPIESPVETPVEAPLETPVETPAVEDEKEPVITTETVKEEVKIPFTTVKKNDETLEKGKTVVSQKGIDGTETVTYEVTYTDGVETGRKEVGREVTKKVVEEVVKVGVKVVASAPKPAPTPTPTPKPTPAPTAKPVVTTKEEIKKETIAFAVDTKYDNTLEEGKERVERDGVNGTRTIVYTVTLTDGKETGRVVKSDTRVDAINKIIVIGTKKTETFEDKMAKQLPSGFSRGGDGPWPYTGKFVVYKGSTPVAVVSPSVIHASIELSISDLKSLADFWIKYREGSGLTVNRNHVFEAIKKYKETNQFYQIGDISLTHDSITVRIFHQGF</sequence>
<name>A0A1I5EUB6_9CLOT</name>
<dbReference type="Proteomes" id="UP000181899">
    <property type="component" value="Unassembled WGS sequence"/>
</dbReference>
<feature type="compositionally biased region" description="Low complexity" evidence="2">
    <location>
        <begin position="38"/>
        <end position="50"/>
    </location>
</feature>
<dbReference type="PROSITE" id="PS51257">
    <property type="entry name" value="PROKAR_LIPOPROTEIN"/>
    <property type="match status" value="1"/>
</dbReference>
<feature type="chain" id="PRO_5010289601" evidence="3">
    <location>
        <begin position="26"/>
        <end position="366"/>
    </location>
</feature>
<protein>
    <submittedName>
        <fullName evidence="5">G5 domain-containing protein</fullName>
    </submittedName>
</protein>
<proteinExistence type="predicted"/>
<organism evidence="5 6">
    <name type="scientific">Proteiniclasticum ruminis</name>
    <dbReference type="NCBI Taxonomy" id="398199"/>
    <lineage>
        <taxon>Bacteria</taxon>
        <taxon>Bacillati</taxon>
        <taxon>Bacillota</taxon>
        <taxon>Clostridia</taxon>
        <taxon>Eubacteriales</taxon>
        <taxon>Clostridiaceae</taxon>
        <taxon>Proteiniclasticum</taxon>
    </lineage>
</organism>
<feature type="region of interest" description="Disordered" evidence="2">
    <location>
        <begin position="150"/>
        <end position="175"/>
    </location>
</feature>
<feature type="signal peptide" evidence="3">
    <location>
        <begin position="1"/>
        <end position="25"/>
    </location>
</feature>
<evidence type="ECO:0000256" key="2">
    <source>
        <dbReference type="SAM" id="MobiDB-lite"/>
    </source>
</evidence>
<evidence type="ECO:0000256" key="3">
    <source>
        <dbReference type="SAM" id="SignalP"/>
    </source>
</evidence>
<evidence type="ECO:0000313" key="5">
    <source>
        <dbReference type="EMBL" id="SFO15118.1"/>
    </source>
</evidence>
<evidence type="ECO:0000259" key="4">
    <source>
        <dbReference type="PROSITE" id="PS51109"/>
    </source>
</evidence>
<dbReference type="RefSeq" id="WP_074913230.1">
    <property type="nucleotide sequence ID" value="NZ_FOVK01000021.1"/>
</dbReference>
<feature type="compositionally biased region" description="Pro residues" evidence="2">
    <location>
        <begin position="153"/>
        <end position="169"/>
    </location>
</feature>
<feature type="domain" description="G5" evidence="4">
    <location>
        <begin position="66"/>
        <end position="147"/>
    </location>
</feature>
<dbReference type="OrthoDB" id="2414523at2"/>